<dbReference type="EMBL" id="WVDC01000020">
    <property type="protein sequence ID" value="NKW44415.1"/>
    <property type="molecule type" value="Genomic_DNA"/>
</dbReference>
<dbReference type="PROSITE" id="PS51078">
    <property type="entry name" value="ICLR_ED"/>
    <property type="match status" value="1"/>
</dbReference>
<dbReference type="GO" id="GO:0045892">
    <property type="term" value="P:negative regulation of DNA-templated transcription"/>
    <property type="evidence" value="ECO:0007669"/>
    <property type="project" value="TreeGrafter"/>
</dbReference>
<feature type="domain" description="IclR-ED" evidence="2">
    <location>
        <begin position="1"/>
        <end position="192"/>
    </location>
</feature>
<dbReference type="GO" id="GO:0003700">
    <property type="term" value="F:DNA-binding transcription factor activity"/>
    <property type="evidence" value="ECO:0007669"/>
    <property type="project" value="TreeGrafter"/>
</dbReference>
<evidence type="ECO:0000259" key="2">
    <source>
        <dbReference type="PROSITE" id="PS51078"/>
    </source>
</evidence>
<dbReference type="PANTHER" id="PTHR30136">
    <property type="entry name" value="HELIX-TURN-HELIX TRANSCRIPTIONAL REGULATOR, ICLR FAMILY"/>
    <property type="match status" value="1"/>
</dbReference>
<protein>
    <recommendedName>
        <fullName evidence="2">IclR-ED domain-containing protein</fullName>
    </recommendedName>
</protein>
<dbReference type="InterPro" id="IPR029016">
    <property type="entry name" value="GAF-like_dom_sf"/>
</dbReference>
<dbReference type="Pfam" id="PF01614">
    <property type="entry name" value="IclR_C"/>
    <property type="match status" value="1"/>
</dbReference>
<reference evidence="3" key="1">
    <citation type="journal article" date="2020" name="Environ. Microbiol.">
        <title>The novel and transferable erm(51) gene confers Macrolides, Lincosamides, and Streptogramins B (MLSB) resistance to clonal Rhodococcus equi in the environment.</title>
        <authorList>
            <person name="Huber L."/>
            <person name="Giguere S."/>
            <person name="Slovis N.M."/>
            <person name="Alvarez-Narvaez S."/>
            <person name="Hart K.A."/>
            <person name="Greiter M."/>
            <person name="Morris E.R.A."/>
            <person name="Cohen N.D."/>
        </authorList>
    </citation>
    <scope>NUCLEOTIDE SEQUENCE</scope>
    <source>
        <strain evidence="3">Lh_16_1</strain>
    </source>
</reference>
<accession>A0AAE4ZVT2</accession>
<sequence>MGPQLPPRSPCARRRRTTGHPRPHPGGRERGAPGTLPAYRNGDPPGVLDGGQEYFLDKIGGPFARRLRSRVGTRLPADRGAGGRSMLALLPPEEVDDMMGPVLSGQGAGARWTMPALHAELARIRARKGVAFETVATGDGTEMLIVGSVGCAVRSKDGAAVSLSVAGDAHSIHPDRLAPLVREAAAALARTV</sequence>
<feature type="compositionally biased region" description="Basic residues" evidence="1">
    <location>
        <begin position="11"/>
        <end position="25"/>
    </location>
</feature>
<dbReference type="SUPFAM" id="SSF55781">
    <property type="entry name" value="GAF domain-like"/>
    <property type="match status" value="1"/>
</dbReference>
<dbReference type="Gene3D" id="3.30.450.40">
    <property type="match status" value="1"/>
</dbReference>
<dbReference type="InterPro" id="IPR050707">
    <property type="entry name" value="HTH_MetabolicPath_Reg"/>
</dbReference>
<evidence type="ECO:0000313" key="4">
    <source>
        <dbReference type="Proteomes" id="UP000608063"/>
    </source>
</evidence>
<proteinExistence type="predicted"/>
<gene>
    <name evidence="3" type="ORF">GS947_23375</name>
</gene>
<feature type="region of interest" description="Disordered" evidence="1">
    <location>
        <begin position="1"/>
        <end position="47"/>
    </location>
</feature>
<dbReference type="AlphaFoldDB" id="A0AAE4ZVT2"/>
<dbReference type="Proteomes" id="UP000608063">
    <property type="component" value="Unassembled WGS sequence"/>
</dbReference>
<dbReference type="PANTHER" id="PTHR30136:SF35">
    <property type="entry name" value="HTH-TYPE TRANSCRIPTIONAL REGULATOR RV1719"/>
    <property type="match status" value="1"/>
</dbReference>
<dbReference type="GO" id="GO:0003677">
    <property type="term" value="F:DNA binding"/>
    <property type="evidence" value="ECO:0007669"/>
    <property type="project" value="TreeGrafter"/>
</dbReference>
<evidence type="ECO:0000256" key="1">
    <source>
        <dbReference type="SAM" id="MobiDB-lite"/>
    </source>
</evidence>
<organism evidence="3 4">
    <name type="scientific">Rhodococcus hoagii</name>
    <name type="common">Corynebacterium equii</name>
    <dbReference type="NCBI Taxonomy" id="43767"/>
    <lineage>
        <taxon>Bacteria</taxon>
        <taxon>Bacillati</taxon>
        <taxon>Actinomycetota</taxon>
        <taxon>Actinomycetes</taxon>
        <taxon>Mycobacteriales</taxon>
        <taxon>Nocardiaceae</taxon>
        <taxon>Prescottella</taxon>
    </lineage>
</organism>
<evidence type="ECO:0000313" key="3">
    <source>
        <dbReference type="EMBL" id="NKW44415.1"/>
    </source>
</evidence>
<name>A0AAE4ZVT2_RHOHA</name>
<dbReference type="InterPro" id="IPR014757">
    <property type="entry name" value="Tscrpt_reg_IclR_C"/>
</dbReference>
<comment type="caution">
    <text evidence="3">The sequence shown here is derived from an EMBL/GenBank/DDBJ whole genome shotgun (WGS) entry which is preliminary data.</text>
</comment>